<dbReference type="AlphaFoldDB" id="A0A4V1EI67"/>
<proteinExistence type="predicted"/>
<dbReference type="InterPro" id="IPR028087">
    <property type="entry name" value="Tad_N"/>
</dbReference>
<feature type="domain" description="Putative Flp pilus-assembly TadG-like N-terminal" evidence="1">
    <location>
        <begin position="7"/>
        <end position="54"/>
    </location>
</feature>
<evidence type="ECO:0000259" key="1">
    <source>
        <dbReference type="Pfam" id="PF13400"/>
    </source>
</evidence>
<gene>
    <name evidence="2" type="ORF">FAZ95_26570</name>
</gene>
<dbReference type="EMBL" id="CP040078">
    <property type="protein sequence ID" value="QCP52710.1"/>
    <property type="molecule type" value="Genomic_DNA"/>
</dbReference>
<reference evidence="2 3" key="1">
    <citation type="submission" date="2019-05" db="EMBL/GenBank/DDBJ databases">
        <title>Burkholderia sp. DHOD12, isolated from subtropical forest soil.</title>
        <authorList>
            <person name="Gao Z.-H."/>
            <person name="Qiu L.-H."/>
        </authorList>
    </citation>
    <scope>NUCLEOTIDE SEQUENCE [LARGE SCALE GENOMIC DNA]</scope>
    <source>
        <strain evidence="2 3">DHOD12</strain>
    </source>
</reference>
<organism evidence="2 3">
    <name type="scientific">Trinickia violacea</name>
    <dbReference type="NCBI Taxonomy" id="2571746"/>
    <lineage>
        <taxon>Bacteria</taxon>
        <taxon>Pseudomonadati</taxon>
        <taxon>Pseudomonadota</taxon>
        <taxon>Betaproteobacteria</taxon>
        <taxon>Burkholderiales</taxon>
        <taxon>Burkholderiaceae</taxon>
        <taxon>Trinickia</taxon>
    </lineage>
</organism>
<dbReference type="KEGG" id="tvl:FAZ95_26570"/>
<dbReference type="Proteomes" id="UP000298656">
    <property type="component" value="Chromosome 2"/>
</dbReference>
<sequence>MRAPQRGSVVLYFLLFLIPLLAFGAFAIDMARLAVARNELQNAADAAALAGAAALTPSTASGPNWTQAQTAATSAVSLNASDGKTLSTGTIKTGYWNLTGAPASLEAATITPGTYDMPAVQVTIARTANVNGGPISLLLAGVMNITSTSGSASAVAVVRTPGAIGSGGLFPVALDQCVYNQYWNSATNSPLINPSTGAPYEFNITDGSTYGASCSAGQWTTFLDSANDVTTMRNLMSTGNPTSLSIGNSVYLVPGAKTTLYSSVPVNTTVLLPVVTQTLTQTYVAIVAFAPFYIDASVGGSGKYIQGHFVSGYTIPVTTSGVGPNYGAYAAPQLAM</sequence>
<keyword evidence="3" id="KW-1185">Reference proteome</keyword>
<protein>
    <submittedName>
        <fullName evidence="2">Pilus assembly protein TadE</fullName>
    </submittedName>
</protein>
<dbReference type="RefSeq" id="WP_137335481.1">
    <property type="nucleotide sequence ID" value="NZ_CP040078.1"/>
</dbReference>
<dbReference type="Pfam" id="PF13400">
    <property type="entry name" value="Tad"/>
    <property type="match status" value="1"/>
</dbReference>
<evidence type="ECO:0000313" key="2">
    <source>
        <dbReference type="EMBL" id="QCP52710.1"/>
    </source>
</evidence>
<name>A0A4V1EI67_9BURK</name>
<accession>A0A4V1EI67</accession>
<dbReference type="OrthoDB" id="8894266at2"/>
<evidence type="ECO:0000313" key="3">
    <source>
        <dbReference type="Proteomes" id="UP000298656"/>
    </source>
</evidence>